<dbReference type="InterPro" id="IPR022346">
    <property type="entry name" value="T2SS_GspH"/>
</dbReference>
<evidence type="ECO:0000256" key="2">
    <source>
        <dbReference type="ARBA" id="ARBA00021549"/>
    </source>
</evidence>
<dbReference type="GO" id="GO:0015627">
    <property type="term" value="C:type II protein secretion system complex"/>
    <property type="evidence" value="ECO:0007669"/>
    <property type="project" value="InterPro"/>
</dbReference>
<keyword evidence="3" id="KW-1003">Cell membrane</keyword>
<protein>
    <recommendedName>
        <fullName evidence="2">Type II secretion system protein H</fullName>
    </recommendedName>
    <alternativeName>
        <fullName evidence="10">General secretion pathway protein H</fullName>
    </alternativeName>
</protein>
<gene>
    <name evidence="12" type="ORF">GCM10010987_36570</name>
</gene>
<feature type="domain" description="General secretion pathway GspH" evidence="11">
    <location>
        <begin position="35"/>
        <end position="130"/>
    </location>
</feature>
<evidence type="ECO:0000313" key="12">
    <source>
        <dbReference type="EMBL" id="GGI25873.1"/>
    </source>
</evidence>
<comment type="similarity">
    <text evidence="9">Belongs to the GSP H family.</text>
</comment>
<evidence type="ECO:0000256" key="9">
    <source>
        <dbReference type="ARBA" id="ARBA00025772"/>
    </source>
</evidence>
<evidence type="ECO:0000256" key="1">
    <source>
        <dbReference type="ARBA" id="ARBA00004377"/>
    </source>
</evidence>
<evidence type="ECO:0000256" key="10">
    <source>
        <dbReference type="ARBA" id="ARBA00030775"/>
    </source>
</evidence>
<keyword evidence="4" id="KW-0488">Methylation</keyword>
<evidence type="ECO:0000256" key="6">
    <source>
        <dbReference type="ARBA" id="ARBA00022692"/>
    </source>
</evidence>
<name>A0AA87W801_9BRAD</name>
<keyword evidence="8" id="KW-0472">Membrane</keyword>
<evidence type="ECO:0000256" key="4">
    <source>
        <dbReference type="ARBA" id="ARBA00022481"/>
    </source>
</evidence>
<dbReference type="EMBL" id="BMHC01000007">
    <property type="protein sequence ID" value="GGI25873.1"/>
    <property type="molecule type" value="Genomic_DNA"/>
</dbReference>
<dbReference type="GO" id="GO:0015628">
    <property type="term" value="P:protein secretion by the type II secretion system"/>
    <property type="evidence" value="ECO:0007669"/>
    <property type="project" value="InterPro"/>
</dbReference>
<accession>A0AA87W801</accession>
<keyword evidence="5" id="KW-0997">Cell inner membrane</keyword>
<evidence type="ECO:0000256" key="5">
    <source>
        <dbReference type="ARBA" id="ARBA00022519"/>
    </source>
</evidence>
<organism evidence="12 13">
    <name type="scientific">Bradyrhizobium guangdongense</name>
    <dbReference type="NCBI Taxonomy" id="1325090"/>
    <lineage>
        <taxon>Bacteria</taxon>
        <taxon>Pseudomonadati</taxon>
        <taxon>Pseudomonadota</taxon>
        <taxon>Alphaproteobacteria</taxon>
        <taxon>Hyphomicrobiales</taxon>
        <taxon>Nitrobacteraceae</taxon>
        <taxon>Bradyrhizobium</taxon>
    </lineage>
</organism>
<evidence type="ECO:0000256" key="8">
    <source>
        <dbReference type="ARBA" id="ARBA00023136"/>
    </source>
</evidence>
<dbReference type="Pfam" id="PF12019">
    <property type="entry name" value="GspH"/>
    <property type="match status" value="1"/>
</dbReference>
<comment type="caution">
    <text evidence="12">The sequence shown here is derived from an EMBL/GenBank/DDBJ whole genome shotgun (WGS) entry which is preliminary data.</text>
</comment>
<evidence type="ECO:0000259" key="11">
    <source>
        <dbReference type="Pfam" id="PF12019"/>
    </source>
</evidence>
<proteinExistence type="inferred from homology"/>
<evidence type="ECO:0000256" key="3">
    <source>
        <dbReference type="ARBA" id="ARBA00022475"/>
    </source>
</evidence>
<sequence>MLEMVCVLSIVAMLVGILLPRLSPGTSRPRLEASALEIASLLKIDRNAAVKSGMRVLTRIDASTRRLQSGSNGSVLVVPDDVTLDALLPRDCEGRPALSTISFFPSGFSCGGTLRLSRLNTVYEVRVNWLTGGIEIVRVPAV</sequence>
<keyword evidence="7" id="KW-1133">Transmembrane helix</keyword>
<evidence type="ECO:0000256" key="7">
    <source>
        <dbReference type="ARBA" id="ARBA00022989"/>
    </source>
</evidence>
<dbReference type="InterPro" id="IPR045584">
    <property type="entry name" value="Pilin-like"/>
</dbReference>
<reference evidence="12" key="2">
    <citation type="submission" date="2022-12" db="EMBL/GenBank/DDBJ databases">
        <authorList>
            <person name="Sun Q."/>
            <person name="Zhou Y."/>
        </authorList>
    </citation>
    <scope>NUCLEOTIDE SEQUENCE</scope>
    <source>
        <strain evidence="12">CGMCC 1.15034</strain>
    </source>
</reference>
<dbReference type="Proteomes" id="UP000625079">
    <property type="component" value="Unassembled WGS sequence"/>
</dbReference>
<dbReference type="GO" id="GO:0005886">
    <property type="term" value="C:plasma membrane"/>
    <property type="evidence" value="ECO:0007669"/>
    <property type="project" value="UniProtKB-SubCell"/>
</dbReference>
<dbReference type="AlphaFoldDB" id="A0AA87W801"/>
<evidence type="ECO:0000313" key="13">
    <source>
        <dbReference type="Proteomes" id="UP000625079"/>
    </source>
</evidence>
<comment type="subcellular location">
    <subcellularLocation>
        <location evidence="1">Cell inner membrane</location>
        <topology evidence="1">Single-pass membrane protein</topology>
    </subcellularLocation>
</comment>
<dbReference type="SUPFAM" id="SSF54523">
    <property type="entry name" value="Pili subunits"/>
    <property type="match status" value="1"/>
</dbReference>
<reference evidence="12" key="1">
    <citation type="journal article" date="2014" name="Int. J. Syst. Evol. Microbiol.">
        <title>Complete genome sequence of Corynebacterium casei LMG S-19264T (=DSM 44701T), isolated from a smear-ripened cheese.</title>
        <authorList>
            <consortium name="US DOE Joint Genome Institute (JGI-PGF)"/>
            <person name="Walter F."/>
            <person name="Albersmeier A."/>
            <person name="Kalinowski J."/>
            <person name="Ruckert C."/>
        </authorList>
    </citation>
    <scope>NUCLEOTIDE SEQUENCE</scope>
    <source>
        <strain evidence="12">CGMCC 1.15034</strain>
    </source>
</reference>
<keyword evidence="6" id="KW-0812">Transmembrane</keyword>